<proteinExistence type="predicted"/>
<keyword evidence="1" id="KW-0614">Plasmid</keyword>
<organism evidence="1">
    <name type="scientific">Arthrobacter sp. AK-1</name>
    <dbReference type="NCBI Taxonomy" id="415095"/>
    <lineage>
        <taxon>Bacteria</taxon>
        <taxon>Bacillati</taxon>
        <taxon>Actinomycetota</taxon>
        <taxon>Actinomycetes</taxon>
        <taxon>Micrococcales</taxon>
        <taxon>Micrococcaceae</taxon>
        <taxon>Arthrobacter</taxon>
    </lineage>
</organism>
<protein>
    <submittedName>
        <fullName evidence="1">Uncharacterized protein</fullName>
    </submittedName>
</protein>
<dbReference type="AlphaFoldDB" id="A6YFK4"/>
<reference evidence="1" key="1">
    <citation type="submission" date="2007-03" db="EMBL/GenBank/DDBJ databases">
        <authorList>
            <person name="Jerke K.H."/>
            <person name="Nakatsu C.H."/>
            <person name="Konopka A.E."/>
        </authorList>
    </citation>
    <scope>NUCLEOTIDE SEQUENCE</scope>
    <source>
        <strain evidence="1">AK-1</strain>
        <plasmid evidence="1">pSI-1</plasmid>
    </source>
</reference>
<reference evidence="1" key="2">
    <citation type="journal article" date="2008" name="Plasmid">
        <title>Comparative analysis of eight Arthrobacter plasmids.</title>
        <authorList>
            <person name="Jerke K."/>
            <person name="Nakatsu C.H."/>
            <person name="Beasley F."/>
            <person name="Konopka A."/>
        </authorList>
    </citation>
    <scope>NUCLEOTIDE SEQUENCE</scope>
    <source>
        <strain evidence="1">AK-1</strain>
        <plasmid evidence="1">pSI-1</plasmid>
    </source>
</reference>
<evidence type="ECO:0000313" key="1">
    <source>
        <dbReference type="EMBL" id="ABR67008.1"/>
    </source>
</evidence>
<dbReference type="EMBL" id="EF495211">
    <property type="protein sequence ID" value="ABR67008.1"/>
    <property type="molecule type" value="Genomic_DNA"/>
</dbReference>
<name>A6YFK4_9MICC</name>
<sequence>MKLKDFFQSRRQATAVGPVLGPTAGEVALPAVEPGAPLSAEELVDMDMQGRPGTNSPKLPGKPG</sequence>
<accession>A6YFK4</accession>
<dbReference type="RefSeq" id="WP_012311540.1">
    <property type="nucleotide sequence ID" value="NC_010494.1"/>
</dbReference>
<geneLocation type="plasmid" evidence="1">
    <name>pSI-1</name>
</geneLocation>